<dbReference type="STRING" id="400772.RR49_02139"/>
<dbReference type="SUPFAM" id="SSF50118">
    <property type="entry name" value="Cell growth inhibitor/plasmid maintenance toxic component"/>
    <property type="match status" value="1"/>
</dbReference>
<dbReference type="Gene3D" id="2.30.30.110">
    <property type="match status" value="1"/>
</dbReference>
<comment type="similarity">
    <text evidence="1">Belongs to the PemK/MazF family.</text>
</comment>
<accession>A0A0F0LR69</accession>
<evidence type="ECO:0000256" key="1">
    <source>
        <dbReference type="ARBA" id="ARBA00007521"/>
    </source>
</evidence>
<keyword evidence="4" id="KW-1185">Reference proteome</keyword>
<dbReference type="AlphaFoldDB" id="A0A0F0LR69"/>
<dbReference type="InterPro" id="IPR011067">
    <property type="entry name" value="Plasmid_toxin/cell-grow_inhib"/>
</dbReference>
<comment type="caution">
    <text evidence="3">The sequence shown here is derived from an EMBL/GenBank/DDBJ whole genome shotgun (WGS) entry which is preliminary data.</text>
</comment>
<dbReference type="PATRIC" id="fig|400772.4.peg.2155"/>
<dbReference type="Proteomes" id="UP000033451">
    <property type="component" value="Unassembled WGS sequence"/>
</dbReference>
<name>A0A0F0LR69_9MICO</name>
<dbReference type="GO" id="GO:0003677">
    <property type="term" value="F:DNA binding"/>
    <property type="evidence" value="ECO:0007669"/>
    <property type="project" value="InterPro"/>
</dbReference>
<dbReference type="RefSeq" id="WP_048808930.1">
    <property type="nucleotide sequence ID" value="NZ_JYIY01000077.1"/>
</dbReference>
<dbReference type="EMBL" id="JYIY01000077">
    <property type="protein sequence ID" value="KJL35707.1"/>
    <property type="molecule type" value="Genomic_DNA"/>
</dbReference>
<reference evidence="3 4" key="1">
    <citation type="submission" date="2015-02" db="EMBL/GenBank/DDBJ databases">
        <title>Draft genome sequences of ten Microbacterium spp. with emphasis on heavy metal contaminated environments.</title>
        <authorList>
            <person name="Corretto E."/>
        </authorList>
    </citation>
    <scope>NUCLEOTIDE SEQUENCE [LARGE SCALE GENOMIC DNA]</scope>
    <source>
        <strain evidence="3 4">DSM 18659</strain>
    </source>
</reference>
<organism evidence="3 4">
    <name type="scientific">Microbacterium ginsengisoli</name>
    <dbReference type="NCBI Taxonomy" id="400772"/>
    <lineage>
        <taxon>Bacteria</taxon>
        <taxon>Bacillati</taxon>
        <taxon>Actinomycetota</taxon>
        <taxon>Actinomycetes</taxon>
        <taxon>Micrococcales</taxon>
        <taxon>Microbacteriaceae</taxon>
        <taxon>Microbacterium</taxon>
    </lineage>
</organism>
<protein>
    <submittedName>
        <fullName evidence="3">PemK-like protein</fullName>
    </submittedName>
</protein>
<dbReference type="InterPro" id="IPR003477">
    <property type="entry name" value="PemK-like"/>
</dbReference>
<evidence type="ECO:0000313" key="3">
    <source>
        <dbReference type="EMBL" id="KJL35707.1"/>
    </source>
</evidence>
<gene>
    <name evidence="3" type="ORF">RR49_02139</name>
</gene>
<sequence length="152" mass="17014">MAFSTLLRGLVRALTGRPARAEEVDIRTTRGIRVAYSPSPGGAADGGEIVWTWVPFQENPRQGKDRPVLVIGRAGRAHAWAMKLTSKSHVGDREYVSLGSGAWDASRRESWLDLDQLYRVPDAAVRREAAALDARTFRRVAAELQRRYGWRI</sequence>
<evidence type="ECO:0000256" key="2">
    <source>
        <dbReference type="ARBA" id="ARBA00022649"/>
    </source>
</evidence>
<evidence type="ECO:0000313" key="4">
    <source>
        <dbReference type="Proteomes" id="UP000033451"/>
    </source>
</evidence>
<proteinExistence type="inferred from homology"/>
<keyword evidence="2" id="KW-1277">Toxin-antitoxin system</keyword>
<dbReference type="Pfam" id="PF02452">
    <property type="entry name" value="PemK_toxin"/>
    <property type="match status" value="1"/>
</dbReference>